<reference evidence="1 2" key="1">
    <citation type="submission" date="2013-03" db="EMBL/GenBank/DDBJ databases">
        <title>Assembly of a new bacterial strain Brevibacillus borstelensis AK1.</title>
        <authorList>
            <person name="Rajan I."/>
            <person name="PoliReddy D."/>
            <person name="Sugumar T."/>
            <person name="Rathinam K."/>
            <person name="Alqarawi S."/>
            <person name="Khalil A.B."/>
            <person name="Sivakumar N."/>
        </authorList>
    </citation>
    <scope>NUCLEOTIDE SEQUENCE [LARGE SCALE GENOMIC DNA]</scope>
    <source>
        <strain evidence="1 2">AK1</strain>
    </source>
</reference>
<dbReference type="AlphaFoldDB" id="M8E656"/>
<accession>M8E656</accession>
<proteinExistence type="predicted"/>
<evidence type="ECO:0000313" key="2">
    <source>
        <dbReference type="Proteomes" id="UP000012081"/>
    </source>
</evidence>
<evidence type="ECO:0008006" key="3">
    <source>
        <dbReference type="Google" id="ProtNLM"/>
    </source>
</evidence>
<dbReference type="Proteomes" id="UP000012081">
    <property type="component" value="Unassembled WGS sequence"/>
</dbReference>
<dbReference type="PROSITE" id="PS51257">
    <property type="entry name" value="PROKAR_LIPOPROTEIN"/>
    <property type="match status" value="1"/>
</dbReference>
<dbReference type="RefSeq" id="WP_003390471.1">
    <property type="nucleotide sequence ID" value="NZ_APBN01000011.1"/>
</dbReference>
<dbReference type="STRING" id="1300222.I532_20081"/>
<protein>
    <recommendedName>
        <fullName evidence="3">Lipoprotein</fullName>
    </recommendedName>
</protein>
<comment type="caution">
    <text evidence="1">The sequence shown here is derived from an EMBL/GenBank/DDBJ whole genome shotgun (WGS) entry which is preliminary data.</text>
</comment>
<sequence>MYRKKAILPAALLLFLTGCEEKPPFTVSVGQESVEPQHRIEINEWLKRLDRSSDAVQMYDMEGYIYYSVKGYKDVSVSYIFEESRGNTKRTLKTTFIRGNDTDTLFVKVKYDAKKCCDLKVIDEQP</sequence>
<gene>
    <name evidence="1" type="ORF">I532_20081</name>
</gene>
<dbReference type="EMBL" id="APBN01000011">
    <property type="protein sequence ID" value="EMT50940.1"/>
    <property type="molecule type" value="Genomic_DNA"/>
</dbReference>
<evidence type="ECO:0000313" key="1">
    <source>
        <dbReference type="EMBL" id="EMT50940.1"/>
    </source>
</evidence>
<name>M8E656_9BACL</name>
<dbReference type="PATRIC" id="fig|1300222.3.peg.4223"/>
<organism evidence="1 2">
    <name type="scientific">Brevibacillus borstelensis AK1</name>
    <dbReference type="NCBI Taxonomy" id="1300222"/>
    <lineage>
        <taxon>Bacteria</taxon>
        <taxon>Bacillati</taxon>
        <taxon>Bacillota</taxon>
        <taxon>Bacilli</taxon>
        <taxon>Bacillales</taxon>
        <taxon>Paenibacillaceae</taxon>
        <taxon>Brevibacillus</taxon>
    </lineage>
</organism>
<keyword evidence="2" id="KW-1185">Reference proteome</keyword>